<evidence type="ECO:0000256" key="5">
    <source>
        <dbReference type="ARBA" id="ARBA00022692"/>
    </source>
</evidence>
<comment type="similarity">
    <text evidence="2 8">Belongs to the inorganic phosphate transporter (PiT) (TC 2.A.20) family.</text>
</comment>
<feature type="transmembrane region" description="Helical" evidence="8">
    <location>
        <begin position="377"/>
        <end position="396"/>
    </location>
</feature>
<evidence type="ECO:0000256" key="7">
    <source>
        <dbReference type="ARBA" id="ARBA00023136"/>
    </source>
</evidence>
<keyword evidence="5 8" id="KW-0812">Transmembrane</keyword>
<evidence type="ECO:0000256" key="2">
    <source>
        <dbReference type="ARBA" id="ARBA00009916"/>
    </source>
</evidence>
<evidence type="ECO:0000256" key="6">
    <source>
        <dbReference type="ARBA" id="ARBA00022989"/>
    </source>
</evidence>
<evidence type="ECO:0000256" key="3">
    <source>
        <dbReference type="ARBA" id="ARBA00022448"/>
    </source>
</evidence>
<evidence type="ECO:0000256" key="8">
    <source>
        <dbReference type="RuleBase" id="RU363058"/>
    </source>
</evidence>
<feature type="transmembrane region" description="Helical" evidence="8">
    <location>
        <begin position="171"/>
        <end position="192"/>
    </location>
</feature>
<protein>
    <recommendedName>
        <fullName evidence="8">Phosphate transporter</fullName>
    </recommendedName>
</protein>
<feature type="transmembrane region" description="Helical" evidence="8">
    <location>
        <begin position="846"/>
        <end position="864"/>
    </location>
</feature>
<dbReference type="Pfam" id="PF01384">
    <property type="entry name" value="PHO4"/>
    <property type="match status" value="2"/>
</dbReference>
<feature type="transmembrane region" description="Helical" evidence="8">
    <location>
        <begin position="495"/>
        <end position="518"/>
    </location>
</feature>
<dbReference type="AlphaFoldDB" id="A0A158QVU4"/>
<dbReference type="InterPro" id="IPR001204">
    <property type="entry name" value="Phos_transporter"/>
</dbReference>
<dbReference type="OrthoDB" id="260807at2759"/>
<dbReference type="EMBL" id="UXSR01005527">
    <property type="protein sequence ID" value="VDD82530.1"/>
    <property type="molecule type" value="Genomic_DNA"/>
</dbReference>
<feature type="transmembrane region" description="Helical" evidence="8">
    <location>
        <begin position="87"/>
        <end position="111"/>
    </location>
</feature>
<sequence length="961" mass="101715">MLPEAELLVVVVGFIIALALAFGIGANDVANSFGTSVGSKVLSLRSACILATIFEISGAVLLGGQVSSTIRGGIVKSDLFNETKNGAITLMYGQVASLASSCIWMLVATFFKLPVSGSHSIVGATAGFGLVLFGLNGIHWMEILRIGTCSFVRTSYWCVLCMFSKNQPLEPALYTLPFIYGIIVLINLFSVLSSGLSRLRHRMAEGCKEVEESSTSKFRRRALTFFQRLRHPHKATSKTSQDIVAQPTDDHGFSVFVHATQLDSLGVNSEGTGDENLPETSLNQTVVESSGPGLGSDCSSSAQTPIARANTVDIKSEGSPLVEDRPEEALVFSFAQVLSAVFGSFAHGANDVSNAIGPVAGLWLVAVTGDPLNSDPAPVWILLYGGVGISFGLWIWGRKVMETVGTDLTTITPSSGMCIELGSAITVLVASNLGIPVSTTHCKVGSVVCVGRIRSKSNVNWKLFLNIVIAWVVTLPVSAGLSSLIIMIVLPATELVIVVVGFLIAFVLAFGVGANDVANSFGTSVGSKALSLRTACILATICELAGSILLGGRVSSTIRKNIIDLGQFNASANGTDLMLYGHLSALGGSCIWLLLATLFKLPVSGSHSIVGAVIGFSLVRFGKDGVNWSKVGEIVGSWFLSPIASGVVSTIIFFCIKKTVLEKDKPLTPALMTLPFLYGIIIAINTFAVVIEGLKSRKCFGVHLPLWAIIVTPVASGLATVVIVLVLVIPLQRRRVQENKLAKSTIGGNDSEADLLKTLDSTESSVRVSSPKKQTKALLFSSQTQAGLLKDRPEEAMVFSSAQVLTAMFGSFAHGGNDVSNAIGPLIGLWILITTGEIDSNVNTPIWILVYGGVGISVGLWIWGRRVIETIGEDLTTITPSSGVAIEIGSALTVLIASNLGLPISTTHCKVGSVVCVGRFRSKENVNWRLFLNIFMAWVVTLPVSGGTSALLMWILTRHIS</sequence>
<gene>
    <name evidence="9" type="ORF">MCOS_LOCUS8533</name>
</gene>
<keyword evidence="10" id="KW-1185">Reference proteome</keyword>
<organism evidence="9 10">
    <name type="scientific">Mesocestoides corti</name>
    <name type="common">Flatworm</name>
    <dbReference type="NCBI Taxonomy" id="53468"/>
    <lineage>
        <taxon>Eukaryota</taxon>
        <taxon>Metazoa</taxon>
        <taxon>Spiralia</taxon>
        <taxon>Lophotrochozoa</taxon>
        <taxon>Platyhelminthes</taxon>
        <taxon>Cestoda</taxon>
        <taxon>Eucestoda</taxon>
        <taxon>Cyclophyllidea</taxon>
        <taxon>Mesocestoididae</taxon>
        <taxon>Mesocestoides</taxon>
    </lineage>
</organism>
<dbReference type="PANTHER" id="PTHR11101">
    <property type="entry name" value="PHOSPHATE TRANSPORTER"/>
    <property type="match status" value="1"/>
</dbReference>
<comment type="function">
    <text evidence="8">Sodium-phosphate symporter.</text>
</comment>
<feature type="transmembrane region" description="Helical" evidence="8">
    <location>
        <begin position="117"/>
        <end position="136"/>
    </location>
</feature>
<accession>A0A158QVU4</accession>
<dbReference type="Proteomes" id="UP000267029">
    <property type="component" value="Unassembled WGS sequence"/>
</dbReference>
<feature type="transmembrane region" description="Helical" evidence="8">
    <location>
        <begin position="7"/>
        <end position="24"/>
    </location>
</feature>
<keyword evidence="7 8" id="KW-0472">Membrane</keyword>
<evidence type="ECO:0000256" key="4">
    <source>
        <dbReference type="ARBA" id="ARBA00022592"/>
    </source>
</evidence>
<feature type="transmembrane region" description="Helical" evidence="8">
    <location>
        <begin position="577"/>
        <end position="596"/>
    </location>
</feature>
<comment type="subcellular location">
    <subcellularLocation>
        <location evidence="1 8">Membrane</location>
        <topology evidence="1 8">Multi-pass membrane protein</topology>
    </subcellularLocation>
</comment>
<evidence type="ECO:0000313" key="10">
    <source>
        <dbReference type="Proteomes" id="UP000267029"/>
    </source>
</evidence>
<dbReference type="GO" id="GO:0035435">
    <property type="term" value="P:phosphate ion transmembrane transport"/>
    <property type="evidence" value="ECO:0007669"/>
    <property type="project" value="TreeGrafter"/>
</dbReference>
<dbReference type="GO" id="GO:0016020">
    <property type="term" value="C:membrane"/>
    <property type="evidence" value="ECO:0007669"/>
    <property type="project" value="UniProtKB-SubCell"/>
</dbReference>
<dbReference type="PANTHER" id="PTHR11101:SF80">
    <property type="entry name" value="PHOSPHATE TRANSPORTER"/>
    <property type="match status" value="1"/>
</dbReference>
<keyword evidence="4 8" id="KW-0592">Phosphate transport</keyword>
<feature type="transmembrane region" description="Helical" evidence="8">
    <location>
        <begin position="463"/>
        <end position="489"/>
    </location>
</feature>
<dbReference type="STRING" id="53468.A0A158QVU4"/>
<feature type="transmembrane region" description="Helical" evidence="8">
    <location>
        <begin position="44"/>
        <end position="66"/>
    </location>
</feature>
<dbReference type="GO" id="GO:0005315">
    <property type="term" value="F:phosphate transmembrane transporter activity"/>
    <property type="evidence" value="ECO:0007669"/>
    <property type="project" value="InterPro"/>
</dbReference>
<feature type="transmembrane region" description="Helical" evidence="8">
    <location>
        <begin position="676"/>
        <end position="694"/>
    </location>
</feature>
<feature type="transmembrane region" description="Helical" evidence="8">
    <location>
        <begin position="706"/>
        <end position="731"/>
    </location>
</feature>
<keyword evidence="3 8" id="KW-0813">Transport</keyword>
<feature type="transmembrane region" description="Helical" evidence="8">
    <location>
        <begin position="530"/>
        <end position="550"/>
    </location>
</feature>
<feature type="transmembrane region" description="Helical" evidence="8">
    <location>
        <begin position="930"/>
        <end position="956"/>
    </location>
</feature>
<keyword evidence="6 8" id="KW-1133">Transmembrane helix</keyword>
<feature type="transmembrane region" description="Helical" evidence="8">
    <location>
        <begin position="634"/>
        <end position="656"/>
    </location>
</feature>
<reference evidence="9 10" key="1">
    <citation type="submission" date="2018-10" db="EMBL/GenBank/DDBJ databases">
        <authorList>
            <consortium name="Pathogen Informatics"/>
        </authorList>
    </citation>
    <scope>NUCLEOTIDE SEQUENCE [LARGE SCALE GENOMIC DNA]</scope>
</reference>
<feature type="transmembrane region" description="Helical" evidence="8">
    <location>
        <begin position="884"/>
        <end position="902"/>
    </location>
</feature>
<name>A0A158QVU4_MESCO</name>
<evidence type="ECO:0000313" key="9">
    <source>
        <dbReference type="EMBL" id="VDD82530.1"/>
    </source>
</evidence>
<comment type="caution">
    <text evidence="8">Lacks conserved residue(s) required for the propagation of feature annotation.</text>
</comment>
<evidence type="ECO:0000256" key="1">
    <source>
        <dbReference type="ARBA" id="ARBA00004141"/>
    </source>
</evidence>
<proteinExistence type="inferred from homology"/>